<keyword evidence="1 3" id="KW-0560">Oxidoreductase</keyword>
<comment type="caution">
    <text evidence="5">The sequence shown here is derived from an EMBL/GenBank/DDBJ whole genome shotgun (WGS) entry which is preliminary data.</text>
</comment>
<dbReference type="AlphaFoldDB" id="A0A024H2L0"/>
<dbReference type="PROSITE" id="PS00687">
    <property type="entry name" value="ALDEHYDE_DEHYDR_GLU"/>
    <property type="match status" value="1"/>
</dbReference>
<evidence type="ECO:0000256" key="3">
    <source>
        <dbReference type="RuleBase" id="RU003345"/>
    </source>
</evidence>
<dbReference type="InterPro" id="IPR016161">
    <property type="entry name" value="Ald_DH/histidinol_DH"/>
</dbReference>
<dbReference type="PANTHER" id="PTHR11699">
    <property type="entry name" value="ALDEHYDE DEHYDROGENASE-RELATED"/>
    <property type="match status" value="1"/>
</dbReference>
<protein>
    <submittedName>
        <fullName evidence="5">Aldehyde dehydrogenase family protein</fullName>
    </submittedName>
</protein>
<dbReference type="SUPFAM" id="SSF53720">
    <property type="entry name" value="ALDH-like"/>
    <property type="match status" value="1"/>
</dbReference>
<dbReference type="InterPro" id="IPR016162">
    <property type="entry name" value="Ald_DH_N"/>
</dbReference>
<evidence type="ECO:0000256" key="1">
    <source>
        <dbReference type="ARBA" id="ARBA00023002"/>
    </source>
</evidence>
<evidence type="ECO:0000313" key="6">
    <source>
        <dbReference type="Proteomes" id="UP000035722"/>
    </source>
</evidence>
<reference evidence="6" key="1">
    <citation type="journal article" date="2014" name="Genome Announc.">
        <title>Genome Sequence of Arthrobacter siccitolerans 4J27, a Xeroprotectant-Producing Desiccation-Tolerant Microorganism.</title>
        <authorList>
            <person name="Manzanera M."/>
            <person name="Santa-Cruz-Calvo L."/>
            <person name="Vilchez J.I."/>
            <person name="Garcia-Fontana C."/>
            <person name="Silva-Castro G.A."/>
            <person name="Calvo C."/>
            <person name="Gonzalez-Lopez J."/>
        </authorList>
    </citation>
    <scope>NUCLEOTIDE SEQUENCE [LARGE SCALE GENOMIC DNA]</scope>
    <source>
        <strain evidence="6">4J27</strain>
    </source>
</reference>
<evidence type="ECO:0000259" key="4">
    <source>
        <dbReference type="Pfam" id="PF00171"/>
    </source>
</evidence>
<dbReference type="InterPro" id="IPR029510">
    <property type="entry name" value="Ald_DH_CS_GLU"/>
</dbReference>
<feature type="domain" description="Aldehyde dehydrogenase" evidence="4">
    <location>
        <begin position="29"/>
        <end position="483"/>
    </location>
</feature>
<dbReference type="STRING" id="861266.ARTSIC4J27_2082"/>
<keyword evidence="6" id="KW-1185">Reference proteome</keyword>
<gene>
    <name evidence="5" type="ORF">ARTSIC4J27_2082</name>
</gene>
<dbReference type="OrthoDB" id="6882680at2"/>
<name>A0A024H2L0_9MICC</name>
<organism evidence="5 6">
    <name type="scientific">Pseudarthrobacter siccitolerans</name>
    <dbReference type="NCBI Taxonomy" id="861266"/>
    <lineage>
        <taxon>Bacteria</taxon>
        <taxon>Bacillati</taxon>
        <taxon>Actinomycetota</taxon>
        <taxon>Actinomycetes</taxon>
        <taxon>Micrococcales</taxon>
        <taxon>Micrococcaceae</taxon>
        <taxon>Pseudarthrobacter</taxon>
    </lineage>
</organism>
<proteinExistence type="inferred from homology"/>
<dbReference type="InterPro" id="IPR015590">
    <property type="entry name" value="Aldehyde_DH_dom"/>
</dbReference>
<dbReference type="Gene3D" id="3.40.309.10">
    <property type="entry name" value="Aldehyde Dehydrogenase, Chain A, domain 2"/>
    <property type="match status" value="1"/>
</dbReference>
<accession>A0A024H2L0</accession>
<dbReference type="Gene3D" id="3.40.605.10">
    <property type="entry name" value="Aldehyde Dehydrogenase, Chain A, domain 1"/>
    <property type="match status" value="1"/>
</dbReference>
<sequence>MTTNISRATQTRAGLFIDGTTIETGNWSPVHDPSDPSTAVGYSADASLHESRAAVAAADAAFPGWAATPILDRVSLILDALSGIEGYENQLSELLVRENGKTLQEASIDVTVFELRFRAACELAATVAEPVRLAGPPFRTEVHRLPVGVVSIIVPFNWPLAILAASLPYALVAGNTVVVKAPPTTPLAVMRALEILGSRLPKGVINVISGANSDVEPLITDSRVQHVVFTGSTAAGTRIMTLAAQSLTKVTLELGGNDPAIILDDAELSDSMLSELVAACFLTSGQVCMSVKRIYVARSRFAELADGMGRILENYIVGNGFDPAVNMGPLNSAAQRDHVIQLLDQARRTGTEVREFGRMTEQALAGAGHYLLPSLVLDPPAHLDIVTLEQFGPTVPIMPFDDLDELIGQLNNEWSGLCSSVWTSNEELGGDIARRMRTGTTWVNQANAGACDDRAPFGGFRQSGIGREMGTDGILDFTEPHTVTFRA</sequence>
<feature type="active site" evidence="2">
    <location>
        <position position="253"/>
    </location>
</feature>
<dbReference type="Proteomes" id="UP000035722">
    <property type="component" value="Unassembled WGS sequence"/>
</dbReference>
<dbReference type="Pfam" id="PF00171">
    <property type="entry name" value="Aldedh"/>
    <property type="match status" value="1"/>
</dbReference>
<dbReference type="GO" id="GO:0016620">
    <property type="term" value="F:oxidoreductase activity, acting on the aldehyde or oxo group of donors, NAD or NADP as acceptor"/>
    <property type="evidence" value="ECO:0007669"/>
    <property type="project" value="InterPro"/>
</dbReference>
<evidence type="ECO:0000313" key="5">
    <source>
        <dbReference type="EMBL" id="CCQ46122.1"/>
    </source>
</evidence>
<dbReference type="RefSeq" id="WP_050055060.1">
    <property type="nucleotide sequence ID" value="NZ_CAQI01000042.1"/>
</dbReference>
<comment type="similarity">
    <text evidence="3">Belongs to the aldehyde dehydrogenase family.</text>
</comment>
<dbReference type="EMBL" id="CAQI01000042">
    <property type="protein sequence ID" value="CCQ46122.1"/>
    <property type="molecule type" value="Genomic_DNA"/>
</dbReference>
<evidence type="ECO:0000256" key="2">
    <source>
        <dbReference type="PROSITE-ProRule" id="PRU10007"/>
    </source>
</evidence>
<dbReference type="InterPro" id="IPR016163">
    <property type="entry name" value="Ald_DH_C"/>
</dbReference>